<dbReference type="EMBL" id="CAVMJV010000007">
    <property type="protein sequence ID" value="CAK5033606.1"/>
    <property type="molecule type" value="Genomic_DNA"/>
</dbReference>
<sequence>MLQQILAASNQNNQNLDANLFQNIRQINDPRQFEENRNMVNVLLAHSCLNLTEIQNLINSTDIADIQIQYEILGQKETRLRHLFDRLNQQIQTISQINPLMAQQLAQQLKVIQRQGENIHHHEAGPSHQVQAGVGPSHYQEEAGPSHHQGEAGPSHQFHAGDAPRHFQGNY</sequence>
<evidence type="ECO:0000313" key="2">
    <source>
        <dbReference type="Proteomes" id="UP001497535"/>
    </source>
</evidence>
<dbReference type="Proteomes" id="UP001497535">
    <property type="component" value="Unassembled WGS sequence"/>
</dbReference>
<accession>A0ACB0Y604</accession>
<proteinExistence type="predicted"/>
<gene>
    <name evidence="1" type="ORF">MENTE1834_LOCUS8170</name>
</gene>
<evidence type="ECO:0000313" key="1">
    <source>
        <dbReference type="EMBL" id="CAK5033606.1"/>
    </source>
</evidence>
<comment type="caution">
    <text evidence="1">The sequence shown here is derived from an EMBL/GenBank/DDBJ whole genome shotgun (WGS) entry which is preliminary data.</text>
</comment>
<name>A0ACB0Y604_MELEN</name>
<reference evidence="1" key="1">
    <citation type="submission" date="2023-11" db="EMBL/GenBank/DDBJ databases">
        <authorList>
            <person name="Poullet M."/>
        </authorList>
    </citation>
    <scope>NUCLEOTIDE SEQUENCE</scope>
    <source>
        <strain evidence="1">E1834</strain>
    </source>
</reference>
<organism evidence="1 2">
    <name type="scientific">Meloidogyne enterolobii</name>
    <name type="common">Root-knot nematode worm</name>
    <name type="synonym">Meloidogyne mayaguensis</name>
    <dbReference type="NCBI Taxonomy" id="390850"/>
    <lineage>
        <taxon>Eukaryota</taxon>
        <taxon>Metazoa</taxon>
        <taxon>Ecdysozoa</taxon>
        <taxon>Nematoda</taxon>
        <taxon>Chromadorea</taxon>
        <taxon>Rhabditida</taxon>
        <taxon>Tylenchina</taxon>
        <taxon>Tylenchomorpha</taxon>
        <taxon>Tylenchoidea</taxon>
        <taxon>Meloidogynidae</taxon>
        <taxon>Meloidogyninae</taxon>
        <taxon>Meloidogyne</taxon>
    </lineage>
</organism>
<keyword evidence="2" id="KW-1185">Reference proteome</keyword>
<protein>
    <submittedName>
        <fullName evidence="1">Uncharacterized protein</fullName>
    </submittedName>
</protein>